<sequence length="277" mass="31504">MALKDLHRKIKAFRVSLFLTKGGHGKELRKNPLWMTPVSHGIQVVEDQYFFGGSEESVQDFAVAQREQIKGSEVWLFGVFDAQIGDKITKYLQINLFDKELKESQLKRRSTETMKKAYLWIRAKLREGKEAKKTQMAGCASVIVINGEKIVAANMGDYRVVVCKDGVADQICERHHPRIKRRWSINVFSGTLHMRIRTAGNKVSKHAEPAVAVEKIDSDTEFVILASNGIWQVMKNQEAVNLIRHIHDPKEAAECLAKEALTRMSKGHISCLIMRFD</sequence>
<dbReference type="PROSITE" id="PS51746">
    <property type="entry name" value="PPM_2"/>
    <property type="match status" value="1"/>
</dbReference>
<evidence type="ECO:0000313" key="2">
    <source>
        <dbReference type="EMBL" id="PIA45447.1"/>
    </source>
</evidence>
<dbReference type="SMART" id="SM00332">
    <property type="entry name" value="PP2Cc"/>
    <property type="match status" value="1"/>
</dbReference>
<dbReference type="Pfam" id="PF00481">
    <property type="entry name" value="PP2C"/>
    <property type="match status" value="2"/>
</dbReference>
<evidence type="ECO:0000259" key="1">
    <source>
        <dbReference type="PROSITE" id="PS51746"/>
    </source>
</evidence>
<organism evidence="2 3">
    <name type="scientific">Aquilegia coerulea</name>
    <name type="common">Rocky mountain columbine</name>
    <dbReference type="NCBI Taxonomy" id="218851"/>
    <lineage>
        <taxon>Eukaryota</taxon>
        <taxon>Viridiplantae</taxon>
        <taxon>Streptophyta</taxon>
        <taxon>Embryophyta</taxon>
        <taxon>Tracheophyta</taxon>
        <taxon>Spermatophyta</taxon>
        <taxon>Magnoliopsida</taxon>
        <taxon>Ranunculales</taxon>
        <taxon>Ranunculaceae</taxon>
        <taxon>Thalictroideae</taxon>
        <taxon>Aquilegia</taxon>
    </lineage>
</organism>
<dbReference type="InterPro" id="IPR015655">
    <property type="entry name" value="PP2C"/>
</dbReference>
<keyword evidence="3" id="KW-1185">Reference proteome</keyword>
<dbReference type="Proteomes" id="UP000230069">
    <property type="component" value="Unassembled WGS sequence"/>
</dbReference>
<protein>
    <recommendedName>
        <fullName evidence="1">PPM-type phosphatase domain-containing protein</fullName>
    </recommendedName>
</protein>
<dbReference type="InterPro" id="IPR001932">
    <property type="entry name" value="PPM-type_phosphatase-like_dom"/>
</dbReference>
<accession>A0A2G5DQB7</accession>
<dbReference type="CDD" id="cd00143">
    <property type="entry name" value="PP2Cc"/>
    <property type="match status" value="1"/>
</dbReference>
<dbReference type="GO" id="GO:0004722">
    <property type="term" value="F:protein serine/threonine phosphatase activity"/>
    <property type="evidence" value="ECO:0007669"/>
    <property type="project" value="InterPro"/>
</dbReference>
<dbReference type="Gene3D" id="3.60.40.10">
    <property type="entry name" value="PPM-type phosphatase domain"/>
    <property type="match status" value="1"/>
</dbReference>
<gene>
    <name evidence="2" type="ORF">AQUCO_01700758v1</name>
</gene>
<dbReference type="EMBL" id="KZ305034">
    <property type="protein sequence ID" value="PIA45447.1"/>
    <property type="molecule type" value="Genomic_DNA"/>
</dbReference>
<feature type="domain" description="PPM-type phosphatase" evidence="1">
    <location>
        <begin position="41"/>
        <end position="276"/>
    </location>
</feature>
<dbReference type="OrthoDB" id="10264738at2759"/>
<dbReference type="InterPro" id="IPR036457">
    <property type="entry name" value="PPM-type-like_dom_sf"/>
</dbReference>
<proteinExistence type="predicted"/>
<dbReference type="STRING" id="218851.A0A2G5DQB7"/>
<dbReference type="PANTHER" id="PTHR47992">
    <property type="entry name" value="PROTEIN PHOSPHATASE"/>
    <property type="match status" value="1"/>
</dbReference>
<evidence type="ECO:0000313" key="3">
    <source>
        <dbReference type="Proteomes" id="UP000230069"/>
    </source>
</evidence>
<reference evidence="2 3" key="1">
    <citation type="submission" date="2017-09" db="EMBL/GenBank/DDBJ databases">
        <title>WGS assembly of Aquilegia coerulea Goldsmith.</title>
        <authorList>
            <person name="Hodges S."/>
            <person name="Kramer E."/>
            <person name="Nordborg M."/>
            <person name="Tomkins J."/>
            <person name="Borevitz J."/>
            <person name="Derieg N."/>
            <person name="Yan J."/>
            <person name="Mihaltcheva S."/>
            <person name="Hayes R.D."/>
            <person name="Rokhsar D."/>
        </authorList>
    </citation>
    <scope>NUCLEOTIDE SEQUENCE [LARGE SCALE GENOMIC DNA]</scope>
    <source>
        <strain evidence="3">cv. Goldsmith</strain>
    </source>
</reference>
<name>A0A2G5DQB7_AQUCA</name>
<dbReference type="SUPFAM" id="SSF81606">
    <property type="entry name" value="PP2C-like"/>
    <property type="match status" value="1"/>
</dbReference>
<dbReference type="InParanoid" id="A0A2G5DQB7"/>
<dbReference type="AlphaFoldDB" id="A0A2G5DQB7"/>